<dbReference type="InterPro" id="IPR051199">
    <property type="entry name" value="LPS_LOS_Heptosyltrfase"/>
</dbReference>
<dbReference type="Pfam" id="PF01075">
    <property type="entry name" value="Glyco_transf_9"/>
    <property type="match status" value="1"/>
</dbReference>
<name>A0A0G9L2X7_9BACT</name>
<dbReference type="InterPro" id="IPR002201">
    <property type="entry name" value="Glyco_trans_9"/>
</dbReference>
<keyword evidence="2" id="KW-0808">Transferase</keyword>
<gene>
    <name evidence="3" type="ORF">AF80_03565</name>
</gene>
<dbReference type="SUPFAM" id="SSF53756">
    <property type="entry name" value="UDP-Glycosyltransferase/glycogen phosphorylase"/>
    <property type="match status" value="1"/>
</dbReference>
<dbReference type="PANTHER" id="PTHR30160:SF7">
    <property type="entry name" value="ADP-HEPTOSE--LPS HEPTOSYLTRANSFERASE 2"/>
    <property type="match status" value="1"/>
</dbReference>
<evidence type="ECO:0000256" key="1">
    <source>
        <dbReference type="ARBA" id="ARBA00022676"/>
    </source>
</evidence>
<evidence type="ECO:0000313" key="3">
    <source>
        <dbReference type="EMBL" id="KLE10723.1"/>
    </source>
</evidence>
<proteinExistence type="predicted"/>
<dbReference type="PATRIC" id="fig|1447263.3.peg.691"/>
<comment type="caution">
    <text evidence="3">The sequence shown here is derived from an EMBL/GenBank/DDBJ whole genome shotgun (WGS) entry which is preliminary data.</text>
</comment>
<accession>A0A0G9L2X7</accession>
<organism evidence="3 4">
    <name type="scientific">Aliarcobacter butzleri L355</name>
    <dbReference type="NCBI Taxonomy" id="1447263"/>
    <lineage>
        <taxon>Bacteria</taxon>
        <taxon>Pseudomonadati</taxon>
        <taxon>Campylobacterota</taxon>
        <taxon>Epsilonproteobacteria</taxon>
        <taxon>Campylobacterales</taxon>
        <taxon>Arcobacteraceae</taxon>
        <taxon>Aliarcobacter</taxon>
    </lineage>
</organism>
<dbReference type="GO" id="GO:0008713">
    <property type="term" value="F:ADP-heptose-lipopolysaccharide heptosyltransferase activity"/>
    <property type="evidence" value="ECO:0007669"/>
    <property type="project" value="TreeGrafter"/>
</dbReference>
<keyword evidence="1" id="KW-0328">Glycosyltransferase</keyword>
<evidence type="ECO:0008006" key="5">
    <source>
        <dbReference type="Google" id="ProtNLM"/>
    </source>
</evidence>
<dbReference type="EMBL" id="JAIW01000023">
    <property type="protein sequence ID" value="KLE10723.1"/>
    <property type="molecule type" value="Genomic_DNA"/>
</dbReference>
<dbReference type="PANTHER" id="PTHR30160">
    <property type="entry name" value="TETRAACYLDISACCHARIDE 4'-KINASE-RELATED"/>
    <property type="match status" value="1"/>
</dbReference>
<dbReference type="CDD" id="cd03789">
    <property type="entry name" value="GT9_LPS_heptosyltransferase"/>
    <property type="match status" value="1"/>
</dbReference>
<protein>
    <recommendedName>
        <fullName evidence="5">Heptosyltransferase</fullName>
    </recommendedName>
</protein>
<dbReference type="Gene3D" id="3.40.50.2000">
    <property type="entry name" value="Glycogen Phosphorylase B"/>
    <property type="match status" value="2"/>
</dbReference>
<sequence>MKVIGKKENIKICILMLGLFGDVLLRTPIIRSIKQNYPNSNITVIVDKIGYDLLYNNPNISNIIIMNRNKSNIIKYIFSKLYTQFRIIFSRYDLIIDLYNGKSSKNMLNFSFVKNKISTQYTNDRNYNFKNNIHLTNQLFQSLYVLDLKQITMSLEPEFFINNKVEKFILNSSVYLKDNDKYLISLGSGDLKKIIDLEKTYQLIEYLYNSYRLIPIVVLNPGQEFLQLELVNKFLIPNNVNYISLDKKSIDEMAVIIKYSKFFIVPDTGLFHMSLSLKTPTFCIFTHTNPKLVEPDNDDIIYKACYIIKEPKEYDVFGLENCTKEISFEDIKNHLDSFLSLIKN</sequence>
<dbReference type="AlphaFoldDB" id="A0A0G9L2X7"/>
<dbReference type="Proteomes" id="UP000035154">
    <property type="component" value="Unassembled WGS sequence"/>
</dbReference>
<reference evidence="3 4" key="1">
    <citation type="submission" date="2014-01" db="EMBL/GenBank/DDBJ databases">
        <title>Development of a Comparative Genomic Fingerprinting Assay for High Resolution Genotyping of Arcobacter butzleri.</title>
        <authorList>
            <person name="Webb A.L."/>
            <person name="Inglis G.D."/>
            <person name="Kruczkiewicz P."/>
            <person name="Selinger L.B."/>
            <person name="Taboada E.N."/>
        </authorList>
    </citation>
    <scope>NUCLEOTIDE SEQUENCE [LARGE SCALE GENOMIC DNA]</scope>
    <source>
        <strain evidence="3 4">L355</strain>
    </source>
</reference>
<evidence type="ECO:0000256" key="2">
    <source>
        <dbReference type="ARBA" id="ARBA00022679"/>
    </source>
</evidence>
<dbReference type="GO" id="GO:0005829">
    <property type="term" value="C:cytosol"/>
    <property type="evidence" value="ECO:0007669"/>
    <property type="project" value="TreeGrafter"/>
</dbReference>
<dbReference type="RefSeq" id="WP_046998019.1">
    <property type="nucleotide sequence ID" value="NZ_JAIW01000023.1"/>
</dbReference>
<evidence type="ECO:0000313" key="4">
    <source>
        <dbReference type="Proteomes" id="UP000035154"/>
    </source>
</evidence>
<dbReference type="GO" id="GO:0009244">
    <property type="term" value="P:lipopolysaccharide core region biosynthetic process"/>
    <property type="evidence" value="ECO:0007669"/>
    <property type="project" value="TreeGrafter"/>
</dbReference>